<dbReference type="EMBL" id="CP001968">
    <property type="protein sequence ID" value="ADD68648.1"/>
    <property type="molecule type" value="Genomic_DNA"/>
</dbReference>
<dbReference type="Proteomes" id="UP000002012">
    <property type="component" value="Chromosome"/>
</dbReference>
<dbReference type="PaxDb" id="522772-Dacet_1884"/>
<dbReference type="STRING" id="522772.Dacet_1884"/>
<evidence type="ECO:0000313" key="4">
    <source>
        <dbReference type="Proteomes" id="UP000002012"/>
    </source>
</evidence>
<dbReference type="InterPro" id="IPR049159">
    <property type="entry name" value="PF0610-like_wHTH_N"/>
</dbReference>
<dbReference type="InterPro" id="IPR038767">
    <property type="entry name" value="PF0610-like"/>
</dbReference>
<dbReference type="PANTHER" id="PTHR40663">
    <property type="match status" value="1"/>
</dbReference>
<dbReference type="OrthoDB" id="9800355at2"/>
<dbReference type="HOGENOM" id="CLU_162441_0_0_0"/>
<name>D4H0Y5_DENA2</name>
<keyword evidence="4" id="KW-1185">Reference proteome</keyword>
<dbReference type="SUPFAM" id="SSF46785">
    <property type="entry name" value="Winged helix' DNA-binding domain"/>
    <property type="match status" value="1"/>
</dbReference>
<dbReference type="KEGG" id="dap:Dacet_1884"/>
<dbReference type="PANTHER" id="PTHR40663:SF2">
    <property type="entry name" value="TRANSCRIPTIONAL REGULATOR"/>
    <property type="match status" value="1"/>
</dbReference>
<evidence type="ECO:0000259" key="2">
    <source>
        <dbReference type="Pfam" id="PF23470"/>
    </source>
</evidence>
<dbReference type="AlphaFoldDB" id="D4H0Y5"/>
<dbReference type="eggNOG" id="COG3357">
    <property type="taxonomic scope" value="Bacteria"/>
</dbReference>
<sequence>MGRMREDGDTGIVTVRQEIADYIKNNPATAKDISKAVSQQEKDVYFHLEHIAKSYGGTFRVILPECRKCGFVFSKKIGKPSKCPECDSTWITDPEYYLK</sequence>
<proteinExistence type="predicted"/>
<dbReference type="RefSeq" id="WP_013011158.1">
    <property type="nucleotide sequence ID" value="NC_013943.1"/>
</dbReference>
<reference evidence="3 4" key="1">
    <citation type="journal article" date="2010" name="Stand. Genomic Sci.">
        <title>Complete genome sequence of Denitrovibrio acetiphilus type strain (N2460).</title>
        <authorList>
            <person name="Kiss H."/>
            <person name="Lang E."/>
            <person name="Lapidus A."/>
            <person name="Copeland A."/>
            <person name="Nolan M."/>
            <person name="Glavina Del Rio T."/>
            <person name="Chen F."/>
            <person name="Lucas S."/>
            <person name="Tice H."/>
            <person name="Cheng J.F."/>
            <person name="Han C."/>
            <person name="Goodwin L."/>
            <person name="Pitluck S."/>
            <person name="Liolios K."/>
            <person name="Pati A."/>
            <person name="Ivanova N."/>
            <person name="Mavromatis K."/>
            <person name="Chen A."/>
            <person name="Palaniappan K."/>
            <person name="Land M."/>
            <person name="Hauser L."/>
            <person name="Chang Y.J."/>
            <person name="Jeffries C.D."/>
            <person name="Detter J.C."/>
            <person name="Brettin T."/>
            <person name="Spring S."/>
            <person name="Rohde M."/>
            <person name="Goker M."/>
            <person name="Woyke T."/>
            <person name="Bristow J."/>
            <person name="Eisen J.A."/>
            <person name="Markowitz V."/>
            <person name="Hugenholtz P."/>
            <person name="Kyrpides N.C."/>
            <person name="Klenk H.P."/>
        </authorList>
    </citation>
    <scope>NUCLEOTIDE SEQUENCE [LARGE SCALE GENOMIC DNA]</scope>
    <source>
        <strain evidence="4">DSM 12809 / NBRC 114555 / N2460</strain>
    </source>
</reference>
<dbReference type="InterPro" id="IPR036390">
    <property type="entry name" value="WH_DNA-bd_sf"/>
</dbReference>
<dbReference type="Pfam" id="PF23470">
    <property type="entry name" value="Zn_ribbon_PF0610"/>
    <property type="match status" value="1"/>
</dbReference>
<feature type="domain" description="PF0610-like rubredoxin-like zinc beta-ribbon C-terminal" evidence="2">
    <location>
        <begin position="65"/>
        <end position="97"/>
    </location>
</feature>
<dbReference type="InterPro" id="IPR057022">
    <property type="entry name" value="PF0610-like_Zn_ribbon_C"/>
</dbReference>
<evidence type="ECO:0000259" key="1">
    <source>
        <dbReference type="Pfam" id="PF21476"/>
    </source>
</evidence>
<feature type="domain" description="PF0610-like winged HTH N-terminal" evidence="1">
    <location>
        <begin position="14"/>
        <end position="55"/>
    </location>
</feature>
<dbReference type="Pfam" id="PF21476">
    <property type="entry name" value="PF0610-like_N"/>
    <property type="match status" value="1"/>
</dbReference>
<dbReference type="InParanoid" id="D4H0Y5"/>
<protein>
    <recommendedName>
        <fullName evidence="5">Transcriptional regulator</fullName>
    </recommendedName>
</protein>
<organism evidence="3 4">
    <name type="scientific">Denitrovibrio acetiphilus (strain DSM 12809 / NBRC 114555 / N2460)</name>
    <dbReference type="NCBI Taxonomy" id="522772"/>
    <lineage>
        <taxon>Bacteria</taxon>
        <taxon>Pseudomonadati</taxon>
        <taxon>Deferribacterota</taxon>
        <taxon>Deferribacteres</taxon>
        <taxon>Deferribacterales</taxon>
        <taxon>Geovibrionaceae</taxon>
        <taxon>Denitrovibrio</taxon>
    </lineage>
</organism>
<evidence type="ECO:0000313" key="3">
    <source>
        <dbReference type="EMBL" id="ADD68648.1"/>
    </source>
</evidence>
<accession>D4H0Y5</accession>
<evidence type="ECO:0008006" key="5">
    <source>
        <dbReference type="Google" id="ProtNLM"/>
    </source>
</evidence>
<gene>
    <name evidence="3" type="ordered locus">Dacet_1884</name>
</gene>